<dbReference type="AlphaFoldDB" id="A0AAW1QFL3"/>
<gene>
    <name evidence="6" type="ORF">WJX72_007360</name>
</gene>
<dbReference type="PANTHER" id="PTHR12756">
    <property type="entry name" value="CYTOSOLIC CARBOXYPEPTIDASE"/>
    <property type="match status" value="1"/>
</dbReference>
<dbReference type="GO" id="GO:0008270">
    <property type="term" value="F:zinc ion binding"/>
    <property type="evidence" value="ECO:0007669"/>
    <property type="project" value="InterPro"/>
</dbReference>
<dbReference type="InterPro" id="IPR000834">
    <property type="entry name" value="Peptidase_M14"/>
</dbReference>
<evidence type="ECO:0000256" key="3">
    <source>
        <dbReference type="PROSITE-ProRule" id="PRU01379"/>
    </source>
</evidence>
<feature type="region of interest" description="Disordered" evidence="4">
    <location>
        <begin position="42"/>
        <end position="78"/>
    </location>
</feature>
<dbReference type="Pfam" id="PF00246">
    <property type="entry name" value="Peptidase_M14"/>
    <property type="match status" value="1"/>
</dbReference>
<comment type="similarity">
    <text evidence="2 3">Belongs to the peptidase M14 family.</text>
</comment>
<dbReference type="Gene3D" id="3.40.630.10">
    <property type="entry name" value="Zn peptidases"/>
    <property type="match status" value="1"/>
</dbReference>
<evidence type="ECO:0000313" key="6">
    <source>
        <dbReference type="EMBL" id="KAK9820196.1"/>
    </source>
</evidence>
<dbReference type="EMBL" id="JALJOR010000003">
    <property type="protein sequence ID" value="KAK9820196.1"/>
    <property type="molecule type" value="Genomic_DNA"/>
</dbReference>
<reference evidence="6 7" key="1">
    <citation type="journal article" date="2024" name="Nat. Commun.">
        <title>Phylogenomics reveals the evolutionary origins of lichenization in chlorophyte algae.</title>
        <authorList>
            <person name="Puginier C."/>
            <person name="Libourel C."/>
            <person name="Otte J."/>
            <person name="Skaloud P."/>
            <person name="Haon M."/>
            <person name="Grisel S."/>
            <person name="Petersen M."/>
            <person name="Berrin J.G."/>
            <person name="Delaux P.M."/>
            <person name="Dal Grande F."/>
            <person name="Keller J."/>
        </authorList>
    </citation>
    <scope>NUCLEOTIDE SEQUENCE [LARGE SCALE GENOMIC DNA]</scope>
    <source>
        <strain evidence="6 7">SAG 2043</strain>
    </source>
</reference>
<dbReference type="GO" id="GO:0004181">
    <property type="term" value="F:metallocarboxypeptidase activity"/>
    <property type="evidence" value="ECO:0007669"/>
    <property type="project" value="InterPro"/>
</dbReference>
<keyword evidence="7" id="KW-1185">Reference proteome</keyword>
<dbReference type="Proteomes" id="UP001489004">
    <property type="component" value="Unassembled WGS sequence"/>
</dbReference>
<accession>A0AAW1QFL3</accession>
<dbReference type="PROSITE" id="PS52035">
    <property type="entry name" value="PEPTIDASE_M14"/>
    <property type="match status" value="1"/>
</dbReference>
<evidence type="ECO:0000256" key="4">
    <source>
        <dbReference type="SAM" id="MobiDB-lite"/>
    </source>
</evidence>
<comment type="caution">
    <text evidence="3">Lacks conserved residue(s) required for the propagation of feature annotation.</text>
</comment>
<protein>
    <recommendedName>
        <fullName evidence="5">Peptidase M14 domain-containing protein</fullName>
    </recommendedName>
</protein>
<organism evidence="6 7">
    <name type="scientific">[Myrmecia] bisecta</name>
    <dbReference type="NCBI Taxonomy" id="41462"/>
    <lineage>
        <taxon>Eukaryota</taxon>
        <taxon>Viridiplantae</taxon>
        <taxon>Chlorophyta</taxon>
        <taxon>core chlorophytes</taxon>
        <taxon>Trebouxiophyceae</taxon>
        <taxon>Trebouxiales</taxon>
        <taxon>Trebouxiaceae</taxon>
        <taxon>Myrmecia</taxon>
    </lineage>
</organism>
<dbReference type="PANTHER" id="PTHR12756:SF9">
    <property type="entry name" value="CYTOSOLIC CARBOXYPEPTIDASE 6"/>
    <property type="match status" value="1"/>
</dbReference>
<proteinExistence type="inferred from homology"/>
<feature type="compositionally biased region" description="Polar residues" evidence="4">
    <location>
        <begin position="56"/>
        <end position="74"/>
    </location>
</feature>
<feature type="domain" description="Peptidase M14" evidence="5">
    <location>
        <begin position="364"/>
        <end position="656"/>
    </location>
</feature>
<dbReference type="InterPro" id="IPR040626">
    <property type="entry name" value="Pepdidase_M14_N"/>
</dbReference>
<sequence>MTERKQQQASCKAAPTVKVNSLALQAETKAVPSWLRASLEAAAGRTRQAEGRKQLNDISASDKTVPERNSQQALQAHKPPVTSFTMDVSASLLQQGRWRGGSQELLAGSPQQGSRSASLPVCSTLQAQPFVTTAGSCASPVSARSQVTRAAVVYTSIFVAERPEETAGAARHSFDVESVAADWPPSPDPVGPMRHAPSHLSISRGEVLTARDSLSSPESLGQLRGRVDHLLNYRAPASLLQFCGDFEGGNIGRVQALDGGAEYELMIRPDTLAPRFRLWFHFQVTNCLAGQQVVLSIVNFSKTRSLYRQQMTPVVRSRSHPTWCRLPPSNVFYYRCPKRKMAYVLSMVFTFDKQGELYEFAYSFPYSYTHLQHFLAALAGQQLPYMRRDLLCRSPQLRQVDVITIGDGATAAAAPRRKLVCLTARVHPGETPASYVMEGLLACLADSSPAAQQLRQAATWLLVPMLNPDGCFLGNYRTDAAGVDLNRLWAGPNAALEPALYHVLQLLHRYADDERFELDVFVDIHAHSTTRAGFMFCNPLLPTSASAADMERVCRLPRALDAAMPGFSLAACQWDANACKAGCARRVVGARFPSMLAYTLEISFFNSPPSGTAQISNTGLSTGAASPVAEANTQEGCCEMGRQLALSFLKIYGVDS</sequence>
<evidence type="ECO:0000256" key="1">
    <source>
        <dbReference type="ARBA" id="ARBA00001947"/>
    </source>
</evidence>
<evidence type="ECO:0000259" key="5">
    <source>
        <dbReference type="PROSITE" id="PS52035"/>
    </source>
</evidence>
<dbReference type="Pfam" id="PF18027">
    <property type="entry name" value="Pepdidase_M14_N"/>
    <property type="match status" value="1"/>
</dbReference>
<name>A0AAW1QFL3_9CHLO</name>
<dbReference type="SUPFAM" id="SSF53187">
    <property type="entry name" value="Zn-dependent exopeptidases"/>
    <property type="match status" value="1"/>
</dbReference>
<dbReference type="GO" id="GO:0006508">
    <property type="term" value="P:proteolysis"/>
    <property type="evidence" value="ECO:0007669"/>
    <property type="project" value="InterPro"/>
</dbReference>
<dbReference type="Gene3D" id="2.60.40.3120">
    <property type="match status" value="1"/>
</dbReference>
<dbReference type="InterPro" id="IPR050821">
    <property type="entry name" value="Cytosolic_carboxypeptidase"/>
</dbReference>
<evidence type="ECO:0000313" key="7">
    <source>
        <dbReference type="Proteomes" id="UP001489004"/>
    </source>
</evidence>
<comment type="cofactor">
    <cofactor evidence="1">
        <name>Zn(2+)</name>
        <dbReference type="ChEBI" id="CHEBI:29105"/>
    </cofactor>
</comment>
<comment type="caution">
    <text evidence="6">The sequence shown here is derived from an EMBL/GenBank/DDBJ whole genome shotgun (WGS) entry which is preliminary data.</text>
</comment>
<evidence type="ECO:0000256" key="2">
    <source>
        <dbReference type="ARBA" id="ARBA00005988"/>
    </source>
</evidence>